<reference evidence="2 3" key="1">
    <citation type="submission" date="2016-10" db="EMBL/GenBank/DDBJ databases">
        <title>Evaluation of Human, Veterinary and Environmental Mycobacterium chelonae Isolates by Core Genome Phylogenomic Analysis, Targeted Gene Comparison, and Anti-microbial Susceptibility Patterns: A Tale of Mistaken Identities.</title>
        <authorList>
            <person name="Fogelson S.B."/>
            <person name="Camus A.C."/>
            <person name="Lorenz W."/>
            <person name="Vasireddy R."/>
            <person name="Vasireddy S."/>
            <person name="Smith T."/>
            <person name="Brown-Elliott B.A."/>
            <person name="Wallace R.J.Jr."/>
            <person name="Hasan N.A."/>
            <person name="Reischl U."/>
            <person name="Sanchez S."/>
        </authorList>
    </citation>
    <scope>NUCLEOTIDE SEQUENCE [LARGE SCALE GENOMIC DNA]</scope>
    <source>
        <strain evidence="2 3">15518</strain>
    </source>
</reference>
<sequence>MTVPESQPVGQHGSFERRGAAGKLATRLSMLATVVATFLFGMYLGFWRVAVVLIEAQGRANADPDDYLDQIHTAGLWANLCRLVGPLVVALAVGLAVDGLRKAPPAREFLARYALVAAVVIALGYVAVWGFQLAAEIAG</sequence>
<gene>
    <name evidence="2" type="ORF">BKG84_02525</name>
</gene>
<dbReference type="Proteomes" id="UP000179441">
    <property type="component" value="Unassembled WGS sequence"/>
</dbReference>
<dbReference type="EMBL" id="MLIS01000001">
    <property type="protein sequence ID" value="OHU77437.1"/>
    <property type="molecule type" value="Genomic_DNA"/>
</dbReference>
<accession>A0A1S1M3Y4</accession>
<keyword evidence="1" id="KW-0472">Membrane</keyword>
<organism evidence="2 3">
    <name type="scientific">Mycobacteroides chelonae</name>
    <name type="common">Mycobacterium chelonae</name>
    <dbReference type="NCBI Taxonomy" id="1774"/>
    <lineage>
        <taxon>Bacteria</taxon>
        <taxon>Bacillati</taxon>
        <taxon>Actinomycetota</taxon>
        <taxon>Actinomycetes</taxon>
        <taxon>Mycobacteriales</taxon>
        <taxon>Mycobacteriaceae</taxon>
        <taxon>Mycobacteroides</taxon>
    </lineage>
</organism>
<evidence type="ECO:0000313" key="2">
    <source>
        <dbReference type="EMBL" id="OHU77437.1"/>
    </source>
</evidence>
<evidence type="ECO:0000313" key="3">
    <source>
        <dbReference type="Proteomes" id="UP000179441"/>
    </source>
</evidence>
<evidence type="ECO:0000256" key="1">
    <source>
        <dbReference type="SAM" id="Phobius"/>
    </source>
</evidence>
<keyword evidence="1" id="KW-0812">Transmembrane</keyword>
<feature type="transmembrane region" description="Helical" evidence="1">
    <location>
        <begin position="28"/>
        <end position="54"/>
    </location>
</feature>
<keyword evidence="1" id="KW-1133">Transmembrane helix</keyword>
<name>A0A1S1M3Y4_MYCCH</name>
<proteinExistence type="predicted"/>
<feature type="transmembrane region" description="Helical" evidence="1">
    <location>
        <begin position="109"/>
        <end position="131"/>
    </location>
</feature>
<feature type="transmembrane region" description="Helical" evidence="1">
    <location>
        <begin position="74"/>
        <end position="97"/>
    </location>
</feature>
<comment type="caution">
    <text evidence="2">The sequence shown here is derived from an EMBL/GenBank/DDBJ whole genome shotgun (WGS) entry which is preliminary data.</text>
</comment>
<dbReference type="RefSeq" id="WP_070951147.1">
    <property type="nucleotide sequence ID" value="NZ_CP050145.1"/>
</dbReference>
<protein>
    <submittedName>
        <fullName evidence="2">Uncharacterized protein</fullName>
    </submittedName>
</protein>
<keyword evidence="3" id="KW-1185">Reference proteome</keyword>
<dbReference type="AlphaFoldDB" id="A0A1S1M3Y4"/>